<reference evidence="2" key="1">
    <citation type="submission" date="2019-03" db="EMBL/GenBank/DDBJ databases">
        <title>WGS assembly of Setaria viridis.</title>
        <authorList>
            <person name="Huang P."/>
            <person name="Jenkins J."/>
            <person name="Grimwood J."/>
            <person name="Barry K."/>
            <person name="Healey A."/>
            <person name="Mamidi S."/>
            <person name="Sreedasyam A."/>
            <person name="Shu S."/>
            <person name="Feldman M."/>
            <person name="Wu J."/>
            <person name="Yu Y."/>
            <person name="Chen C."/>
            <person name="Johnson J."/>
            <person name="Rokhsar D."/>
            <person name="Baxter I."/>
            <person name="Schmutz J."/>
            <person name="Brutnell T."/>
            <person name="Kellogg E."/>
        </authorList>
    </citation>
    <scope>NUCLEOTIDE SEQUENCE [LARGE SCALE GENOMIC DNA]</scope>
</reference>
<evidence type="ECO:0000313" key="2">
    <source>
        <dbReference type="EMBL" id="TKW26135.1"/>
    </source>
</evidence>
<sequence>MGISDQRRYWTSQHLGTTHDDVDLTVRSLELPVLVGAGLVGVWVWLVSTLFSVLVIVVIASAVVAVVAVIVAAVLIVVIITAVVAVVAAMVTVVVTVIAVEVFTTVVVPAVVVVARSLVLHWGAKLFLEGCAVPKIMTCVLMERARSVEGVVKLFPEEGGWPGGVSFRNENLGGPFSKSGGLRSCLVFFIGRLVVVVVLAMLAPWNNTCVASSVSN</sequence>
<dbReference type="EMBL" id="CM016554">
    <property type="protein sequence ID" value="TKW26135.1"/>
    <property type="molecule type" value="Genomic_DNA"/>
</dbReference>
<organism evidence="2 3">
    <name type="scientific">Setaria viridis</name>
    <name type="common">Green bristlegrass</name>
    <name type="synonym">Setaria italica subsp. viridis</name>
    <dbReference type="NCBI Taxonomy" id="4556"/>
    <lineage>
        <taxon>Eukaryota</taxon>
        <taxon>Viridiplantae</taxon>
        <taxon>Streptophyta</taxon>
        <taxon>Embryophyta</taxon>
        <taxon>Tracheophyta</taxon>
        <taxon>Spermatophyta</taxon>
        <taxon>Magnoliopsida</taxon>
        <taxon>Liliopsida</taxon>
        <taxon>Poales</taxon>
        <taxon>Poaceae</taxon>
        <taxon>PACMAD clade</taxon>
        <taxon>Panicoideae</taxon>
        <taxon>Panicodae</taxon>
        <taxon>Paniceae</taxon>
        <taxon>Cenchrinae</taxon>
        <taxon>Setaria</taxon>
    </lineage>
</organism>
<evidence type="ECO:0000313" key="3">
    <source>
        <dbReference type="Proteomes" id="UP000298652"/>
    </source>
</evidence>
<accession>A0A4U6VCA6</accession>
<keyword evidence="1" id="KW-1133">Transmembrane helix</keyword>
<protein>
    <submittedName>
        <fullName evidence="2">Uncharacterized protein</fullName>
    </submittedName>
</protein>
<feature type="transmembrane region" description="Helical" evidence="1">
    <location>
        <begin position="185"/>
        <end position="205"/>
    </location>
</feature>
<feature type="transmembrane region" description="Helical" evidence="1">
    <location>
        <begin position="97"/>
        <end position="119"/>
    </location>
</feature>
<feature type="transmembrane region" description="Helical" evidence="1">
    <location>
        <begin position="66"/>
        <end position="91"/>
    </location>
</feature>
<keyword evidence="1" id="KW-0812">Transmembrane</keyword>
<feature type="transmembrane region" description="Helical" evidence="1">
    <location>
        <begin position="33"/>
        <end position="59"/>
    </location>
</feature>
<keyword evidence="1" id="KW-0472">Membrane</keyword>
<name>A0A4U6VCA6_SETVI</name>
<dbReference type="AlphaFoldDB" id="A0A4U6VCA6"/>
<keyword evidence="3" id="KW-1185">Reference proteome</keyword>
<evidence type="ECO:0000256" key="1">
    <source>
        <dbReference type="SAM" id="Phobius"/>
    </source>
</evidence>
<dbReference type="Proteomes" id="UP000298652">
    <property type="component" value="Chromosome 3"/>
</dbReference>
<proteinExistence type="predicted"/>
<dbReference type="Gramene" id="TKW26135">
    <property type="protein sequence ID" value="TKW26135"/>
    <property type="gene ID" value="SEVIR_3G166800v2"/>
</dbReference>
<gene>
    <name evidence="2" type="ORF">SEVIR_3G166800v2</name>
</gene>